<dbReference type="Pfam" id="PF02581">
    <property type="entry name" value="TMP-TENI"/>
    <property type="match status" value="1"/>
</dbReference>
<dbReference type="InterPro" id="IPR022998">
    <property type="entry name" value="ThiamineP_synth_TenI"/>
</dbReference>
<dbReference type="RefSeq" id="WP_107632667.1">
    <property type="nucleotide sequence ID" value="NZ_CP103964.1"/>
</dbReference>
<comment type="caution">
    <text evidence="1">The sequence shown here is derived from an EMBL/GenBank/DDBJ whole genome shotgun (WGS) entry which is preliminary data.</text>
</comment>
<dbReference type="AlphaFoldDB" id="A0A418JJ76"/>
<dbReference type="GO" id="GO:0009228">
    <property type="term" value="P:thiamine biosynthetic process"/>
    <property type="evidence" value="ECO:0007669"/>
    <property type="project" value="UniProtKB-KW"/>
</dbReference>
<organism evidence="1 2">
    <name type="scientific">Staphylococcus hyicus</name>
    <dbReference type="NCBI Taxonomy" id="1284"/>
    <lineage>
        <taxon>Bacteria</taxon>
        <taxon>Bacillati</taxon>
        <taxon>Bacillota</taxon>
        <taxon>Bacilli</taxon>
        <taxon>Bacillales</taxon>
        <taxon>Staphylococcaceae</taxon>
        <taxon>Staphylococcus</taxon>
    </lineage>
</organism>
<dbReference type="STRING" id="1284.SHYC_10375"/>
<dbReference type="InterPro" id="IPR013785">
    <property type="entry name" value="Aldolase_TIM"/>
</dbReference>
<sequence>MLIVITPFEILNKNHHERLLRMAPYIDGVLLRTPMPEKDLIGWIEHVIAQGFPKEKLIIHSNTTLAQTLNVKRIHFREFQIPNDFSPLGWHVSMSVHSEKAIHYAIKRGVAWGLYGHLFQSDSKPGLSPRTKKEVVNALHTPLPLVAVGGIDSTTVVNVPHHFIGIAMIRAAFHQDLSHIINIANQWLTRRR</sequence>
<dbReference type="InterPro" id="IPR036206">
    <property type="entry name" value="ThiamineP_synth_sf"/>
</dbReference>
<reference evidence="1 2" key="1">
    <citation type="journal article" date="2016" name="Front. Microbiol.">
        <title>Comprehensive Phylogenetic Analysis of Bovine Non-aureus Staphylococci Species Based on Whole-Genome Sequencing.</title>
        <authorList>
            <person name="Naushad S."/>
            <person name="Barkema H.W."/>
            <person name="Luby C."/>
            <person name="Condas L.A."/>
            <person name="Nobrega D.B."/>
            <person name="Carson D.A."/>
            <person name="De Buck J."/>
        </authorList>
    </citation>
    <scope>NUCLEOTIDE SEQUENCE [LARGE SCALE GENOMIC DNA]</scope>
    <source>
        <strain evidence="1 2">SNUC 5959</strain>
    </source>
</reference>
<gene>
    <name evidence="1" type="ORF">BUZ57_06355</name>
</gene>
<evidence type="ECO:0000313" key="2">
    <source>
        <dbReference type="Proteomes" id="UP000285625"/>
    </source>
</evidence>
<dbReference type="Gene3D" id="3.20.20.70">
    <property type="entry name" value="Aldolase class I"/>
    <property type="match status" value="1"/>
</dbReference>
<accession>A0A418JJ76</accession>
<dbReference type="CDD" id="cd00564">
    <property type="entry name" value="TMP_TenI"/>
    <property type="match status" value="1"/>
</dbReference>
<dbReference type="EMBL" id="QXVO01000015">
    <property type="protein sequence ID" value="RIO45930.1"/>
    <property type="molecule type" value="Genomic_DNA"/>
</dbReference>
<evidence type="ECO:0000313" key="1">
    <source>
        <dbReference type="EMBL" id="RIO45930.1"/>
    </source>
</evidence>
<dbReference type="SUPFAM" id="SSF51391">
    <property type="entry name" value="Thiamin phosphate synthase"/>
    <property type="match status" value="1"/>
</dbReference>
<proteinExistence type="predicted"/>
<dbReference type="Proteomes" id="UP000285625">
    <property type="component" value="Unassembled WGS sequence"/>
</dbReference>
<name>A0A418JJ76_STAHY</name>
<protein>
    <submittedName>
        <fullName evidence="1">Uncharacterized protein</fullName>
    </submittedName>
</protein>